<dbReference type="GO" id="GO:0005524">
    <property type="term" value="F:ATP binding"/>
    <property type="evidence" value="ECO:0007669"/>
    <property type="project" value="UniProtKB-KW"/>
</dbReference>
<sequence>MWTVARLKKWLLPGWPRTRPHGVRLSTQPPSKLTVVNDTPQAAISCQNVWQVFGPNADSALSEALSVHSEPEAAAAALREKGLIPAVQDANFEVAEGELFVIMGLSGSGKSTLIRCISHLLHATHGEIRIDGENIVEATPDRLIELRRKKLGMVFQHFGLFPHMSVIDNVAYPLRVQGVKRKAHLEKAQKVIELVGLAGRETHHPRELSGGQRQRVGIARSLVTDCSVWFLDEPFSALDPLIRRQLQDEFLQIQAELKTTIVFITHDINEALKLADRIAIMRDGKVVQIGTPSDIILNPVDDYVREFSKDVAKGRHAHVASVMEPGEGHVYGADDPGLRVDMTLDAALARCMDLYEPVPVRAEDGTLLGVVNPADLAAALHVEAG</sequence>
<dbReference type="Pfam" id="PF00005">
    <property type="entry name" value="ABC_tran"/>
    <property type="match status" value="1"/>
</dbReference>
<name>A0ABX0W5S2_9RHOB</name>
<dbReference type="PANTHER" id="PTHR43869">
    <property type="entry name" value="GLYCINE BETAINE/PROLINE BETAINE TRANSPORT SYSTEM ATP-BINDING PROTEIN PROV"/>
    <property type="match status" value="1"/>
</dbReference>
<dbReference type="InterPro" id="IPR027417">
    <property type="entry name" value="P-loop_NTPase"/>
</dbReference>
<protein>
    <submittedName>
        <fullName evidence="4">ABC transporter ATP-binding protein</fullName>
    </submittedName>
</protein>
<keyword evidence="2 4" id="KW-0067">ATP-binding</keyword>
<dbReference type="SUPFAM" id="SSF52540">
    <property type="entry name" value="P-loop containing nucleoside triphosphate hydrolases"/>
    <property type="match status" value="1"/>
</dbReference>
<comment type="caution">
    <text evidence="4">The sequence shown here is derived from an EMBL/GenBank/DDBJ whole genome shotgun (WGS) entry which is preliminary data.</text>
</comment>
<evidence type="ECO:0000256" key="1">
    <source>
        <dbReference type="ARBA" id="ARBA00022741"/>
    </source>
</evidence>
<evidence type="ECO:0000256" key="2">
    <source>
        <dbReference type="ARBA" id="ARBA00022840"/>
    </source>
</evidence>
<dbReference type="EMBL" id="QHLQ01000001">
    <property type="protein sequence ID" value="NIZ59625.1"/>
    <property type="molecule type" value="Genomic_DNA"/>
</dbReference>
<gene>
    <name evidence="4" type="ORF">DL239_01400</name>
</gene>
<keyword evidence="5" id="KW-1185">Reference proteome</keyword>
<dbReference type="InterPro" id="IPR017871">
    <property type="entry name" value="ABC_transporter-like_CS"/>
</dbReference>
<dbReference type="SMART" id="SM00382">
    <property type="entry name" value="AAA"/>
    <property type="match status" value="1"/>
</dbReference>
<accession>A0ABX0W5S2</accession>
<dbReference type="Gene3D" id="3.40.50.300">
    <property type="entry name" value="P-loop containing nucleotide triphosphate hydrolases"/>
    <property type="match status" value="1"/>
</dbReference>
<dbReference type="InterPro" id="IPR003439">
    <property type="entry name" value="ABC_transporter-like_ATP-bd"/>
</dbReference>
<dbReference type="InterPro" id="IPR051921">
    <property type="entry name" value="ABC_osmolyte_uptake_ATP-bind"/>
</dbReference>
<proteinExistence type="predicted"/>
<dbReference type="PANTHER" id="PTHR43869:SF1">
    <property type="entry name" value="GLYCINE BETAINE_PROLINE BETAINE TRANSPORT SYSTEM ATP-BINDING PROTEIN PROV"/>
    <property type="match status" value="1"/>
</dbReference>
<dbReference type="PROSITE" id="PS00211">
    <property type="entry name" value="ABC_TRANSPORTER_1"/>
    <property type="match status" value="1"/>
</dbReference>
<keyword evidence="1" id="KW-0547">Nucleotide-binding</keyword>
<evidence type="ECO:0000259" key="3">
    <source>
        <dbReference type="PROSITE" id="PS50893"/>
    </source>
</evidence>
<dbReference type="InterPro" id="IPR003593">
    <property type="entry name" value="AAA+_ATPase"/>
</dbReference>
<dbReference type="PROSITE" id="PS50893">
    <property type="entry name" value="ABC_TRANSPORTER_2"/>
    <property type="match status" value="1"/>
</dbReference>
<dbReference type="Proteomes" id="UP001429564">
    <property type="component" value="Unassembled WGS sequence"/>
</dbReference>
<evidence type="ECO:0000313" key="5">
    <source>
        <dbReference type="Proteomes" id="UP001429564"/>
    </source>
</evidence>
<feature type="domain" description="ABC transporter" evidence="3">
    <location>
        <begin position="67"/>
        <end position="308"/>
    </location>
</feature>
<reference evidence="4 5" key="1">
    <citation type="submission" date="2018-05" db="EMBL/GenBank/DDBJ databases">
        <authorList>
            <person name="Zhang Y.-J."/>
        </authorList>
    </citation>
    <scope>NUCLEOTIDE SEQUENCE [LARGE SCALE GENOMIC DNA]</scope>
    <source>
        <strain evidence="4 5">CY04</strain>
    </source>
</reference>
<evidence type="ECO:0000313" key="4">
    <source>
        <dbReference type="EMBL" id="NIZ59625.1"/>
    </source>
</evidence>
<organism evidence="4 5">
    <name type="scientific">Parasedimentitalea denitrificans</name>
    <dbReference type="NCBI Taxonomy" id="2211118"/>
    <lineage>
        <taxon>Bacteria</taxon>
        <taxon>Pseudomonadati</taxon>
        <taxon>Pseudomonadota</taxon>
        <taxon>Alphaproteobacteria</taxon>
        <taxon>Rhodobacterales</taxon>
        <taxon>Paracoccaceae</taxon>
        <taxon>Parasedimentitalea</taxon>
    </lineage>
</organism>